<proteinExistence type="predicted"/>
<dbReference type="InterPro" id="IPR015947">
    <property type="entry name" value="PUA-like_sf"/>
</dbReference>
<feature type="compositionally biased region" description="Low complexity" evidence="1">
    <location>
        <begin position="294"/>
        <end position="306"/>
    </location>
</feature>
<comment type="caution">
    <text evidence="2">The sequence shown here is derived from an EMBL/GenBank/DDBJ whole genome shotgun (WGS) entry which is preliminary data.</text>
</comment>
<evidence type="ECO:0000256" key="1">
    <source>
        <dbReference type="SAM" id="MobiDB-lite"/>
    </source>
</evidence>
<dbReference type="Proteomes" id="UP000627838">
    <property type="component" value="Unassembled WGS sequence"/>
</dbReference>
<dbReference type="Gene3D" id="3.40.50.300">
    <property type="entry name" value="P-loop containing nucleotide triphosphate hydrolases"/>
    <property type="match status" value="1"/>
</dbReference>
<sequence>MTELSWALTVPQPAAWAISHGHQDVYNRAYPTDRRGWLAICAGRTTDSRLLAGTAELTGRTPEQVGRDAAERDAIVAVARLADVCNEPSCDCGPWAQQRYVHWRFADTVRLPEPVPAPREVGIWKMPPEIADAVAVQWRLAGRADEPDDHAAVRDALLPLPAAGYRRVLLLGTTGAGKTTVVRQLLGTDPETERFPSTSTAKTTVADTEIVLAPDGPYRAAVTFAGRAEVAAHLRDNVWEAARAVLEERPAHLVQDRLLDHVGQRFRFSYLLGRAAAPGAPDGDDLDDLDDDAAAVGPPDAAPDPGTTELVRSSILALRRVVRAELSRIDPGDDGRAPAEVVEDELETRIRRSPDAARIVEALLAAVRDRFALLGEGELRRDDGGWPVSWTWRSDDRAEFLRVITRFSSNQAAFFGHLLTPLVDGVRVAGPFRPRWAGRDARLVLIDGEGLGHTPGSVAEVSTRLRRRLDEVDAIVLVDNAQQPMQAAPVAVMRTAAATGNGGKLFFVFTHFDLVKGDNLRSFPDRERHVLGSAENVLGEVREELGIAERVLRRRLDDARFFVGGIDRLLAPELIDPARPKAARRTIGQLNALLDALATETVPREPGPSRPVYDRAQVTAAVVEAARAFHVRWRGALGHAPHPDAPRKHWSTVKALTRRLAEGHTDEYKDLRPAASLRTALEYALYRALQNPVAWTGAEPGADEQEVIVGEIAGALAKRLVRLVDRLITEDPRPVWTRAYEEHGKGSTVRRARTVVEDIYERAVPAPPRGSPGGAPYDTPFAAAVHKAFQEATRDLARTLN</sequence>
<dbReference type="SUPFAM" id="SSF88697">
    <property type="entry name" value="PUA domain-like"/>
    <property type="match status" value="1"/>
</dbReference>
<dbReference type="EMBL" id="JADBDZ010000001">
    <property type="protein sequence ID" value="MBE1537352.1"/>
    <property type="molecule type" value="Genomic_DNA"/>
</dbReference>
<dbReference type="RefSeq" id="WP_192763246.1">
    <property type="nucleotide sequence ID" value="NZ_JADBDZ010000001.1"/>
</dbReference>
<organism evidence="2 3">
    <name type="scientific">Actinomadura algeriensis</name>
    <dbReference type="NCBI Taxonomy" id="1679523"/>
    <lineage>
        <taxon>Bacteria</taxon>
        <taxon>Bacillati</taxon>
        <taxon>Actinomycetota</taxon>
        <taxon>Actinomycetes</taxon>
        <taxon>Streptosporangiales</taxon>
        <taxon>Thermomonosporaceae</taxon>
        <taxon>Actinomadura</taxon>
    </lineage>
</organism>
<feature type="region of interest" description="Disordered" evidence="1">
    <location>
        <begin position="279"/>
        <end position="307"/>
    </location>
</feature>
<name>A0ABR9K3G1_9ACTN</name>
<dbReference type="Gene3D" id="2.30.130.30">
    <property type="entry name" value="Hypothetical protein"/>
    <property type="match status" value="1"/>
</dbReference>
<evidence type="ECO:0000313" key="3">
    <source>
        <dbReference type="Proteomes" id="UP000627838"/>
    </source>
</evidence>
<keyword evidence="3" id="KW-1185">Reference proteome</keyword>
<reference evidence="2 3" key="1">
    <citation type="submission" date="2020-10" db="EMBL/GenBank/DDBJ databases">
        <title>Sequencing the genomes of 1000 actinobacteria strains.</title>
        <authorList>
            <person name="Klenk H.-P."/>
        </authorList>
    </citation>
    <scope>NUCLEOTIDE SEQUENCE [LARGE SCALE GENOMIC DNA]</scope>
    <source>
        <strain evidence="2 3">DSM 46744</strain>
    </source>
</reference>
<evidence type="ECO:0000313" key="2">
    <source>
        <dbReference type="EMBL" id="MBE1537352.1"/>
    </source>
</evidence>
<gene>
    <name evidence="2" type="ORF">H4W34_007185</name>
</gene>
<dbReference type="SUPFAM" id="SSF52540">
    <property type="entry name" value="P-loop containing nucleoside triphosphate hydrolases"/>
    <property type="match status" value="1"/>
</dbReference>
<dbReference type="GO" id="GO:0005524">
    <property type="term" value="F:ATP binding"/>
    <property type="evidence" value="ECO:0007669"/>
    <property type="project" value="UniProtKB-KW"/>
</dbReference>
<keyword evidence="2" id="KW-0067">ATP-binding</keyword>
<keyword evidence="2" id="KW-0547">Nucleotide-binding</keyword>
<accession>A0ABR9K3G1</accession>
<protein>
    <submittedName>
        <fullName evidence="2">Energy-coupling factor transporter ATP-binding protein EcfA2</fullName>
    </submittedName>
</protein>
<feature type="compositionally biased region" description="Acidic residues" evidence="1">
    <location>
        <begin position="282"/>
        <end position="293"/>
    </location>
</feature>
<dbReference type="InterPro" id="IPR027417">
    <property type="entry name" value="P-loop_NTPase"/>
</dbReference>